<evidence type="ECO:0000256" key="2">
    <source>
        <dbReference type="ARBA" id="ARBA00022729"/>
    </source>
</evidence>
<dbReference type="EMBL" id="CP071872">
    <property type="protein sequence ID" value="UNM12438.1"/>
    <property type="molecule type" value="Genomic_DNA"/>
</dbReference>
<dbReference type="InterPro" id="IPR028082">
    <property type="entry name" value="Peripla_BP_I"/>
</dbReference>
<dbReference type="PANTHER" id="PTHR47235:SF1">
    <property type="entry name" value="BLR6548 PROTEIN"/>
    <property type="match status" value="1"/>
</dbReference>
<gene>
    <name evidence="5" type="ORF">J4032_13640</name>
</gene>
<proteinExistence type="inferred from homology"/>
<dbReference type="PROSITE" id="PS51257">
    <property type="entry name" value="PROKAR_LIPOPROTEIN"/>
    <property type="match status" value="1"/>
</dbReference>
<sequence length="425" mass="44455">MLRPIRAIAAAAAALLLATACNSAATPGDSGGKGGATTRGVTADAIKVGGIVSMTTASGYSKKDTDLGARARYDRANAEGGVNGRRIDYLGAEDDGQDPARNLAAARKLVQREQVFAVAPMSSVTFSGADFLEQQKVPTFGWGTLPSFCGPKHIYGFNGCLVPTPGGTLNQTWPESLGAVLGGTKGRSVALVAADSDAGKFGIRTFTQGFTAAGYTVSYAKAAVPAVSPPSDWSAYTKEILRSNGGKAPDAVVSVMQTPQNIGLFTALKRAGFKGVISDPTDYDPGLLTKDATRQALDGVHVLLQFEPFESTSPAMQQFKEDIRKAAGGKDVPLNMHMMTGYMSADLFLAIARKAGKELTVESFQQAAASFSDTGTLVGDRAEPKGQKESFGCGALVRLRNGRYEVASPFRCYPPVPFAQGVSSK</sequence>
<evidence type="ECO:0000313" key="5">
    <source>
        <dbReference type="EMBL" id="UNM12438.1"/>
    </source>
</evidence>
<dbReference type="Gene3D" id="3.40.50.2300">
    <property type="match status" value="2"/>
</dbReference>
<protein>
    <submittedName>
        <fullName evidence="5">ABC transporter substrate-binding protein</fullName>
    </submittedName>
</protein>
<evidence type="ECO:0000256" key="3">
    <source>
        <dbReference type="SAM" id="SignalP"/>
    </source>
</evidence>
<dbReference type="RefSeq" id="WP_242331047.1">
    <property type="nucleotide sequence ID" value="NZ_CP071872.1"/>
</dbReference>
<comment type="similarity">
    <text evidence="1">Belongs to the leucine-binding protein family.</text>
</comment>
<name>A0ABY3WIM5_9ACTN</name>
<feature type="domain" description="Leucine-binding protein" evidence="4">
    <location>
        <begin position="46"/>
        <end position="380"/>
    </location>
</feature>
<organism evidence="5 6">
    <name type="scientific">Streptomyces formicae</name>
    <dbReference type="NCBI Taxonomy" id="1616117"/>
    <lineage>
        <taxon>Bacteria</taxon>
        <taxon>Bacillati</taxon>
        <taxon>Actinomycetota</taxon>
        <taxon>Actinomycetes</taxon>
        <taxon>Kitasatosporales</taxon>
        <taxon>Streptomycetaceae</taxon>
        <taxon>Streptomyces</taxon>
    </lineage>
</organism>
<dbReference type="InterPro" id="IPR028081">
    <property type="entry name" value="Leu-bd"/>
</dbReference>
<evidence type="ECO:0000256" key="1">
    <source>
        <dbReference type="ARBA" id="ARBA00010062"/>
    </source>
</evidence>
<dbReference type="SUPFAM" id="SSF53822">
    <property type="entry name" value="Periplasmic binding protein-like I"/>
    <property type="match status" value="1"/>
</dbReference>
<dbReference type="Pfam" id="PF13458">
    <property type="entry name" value="Peripla_BP_6"/>
    <property type="match status" value="1"/>
</dbReference>
<feature type="signal peptide" evidence="3">
    <location>
        <begin position="1"/>
        <end position="24"/>
    </location>
</feature>
<evidence type="ECO:0000313" key="6">
    <source>
        <dbReference type="Proteomes" id="UP000828924"/>
    </source>
</evidence>
<evidence type="ECO:0000259" key="4">
    <source>
        <dbReference type="Pfam" id="PF13458"/>
    </source>
</evidence>
<reference evidence="5 6" key="1">
    <citation type="submission" date="2021-03" db="EMBL/GenBank/DDBJ databases">
        <title>Complete genome of Streptomyces formicae strain 1H-GS9 (DSM 100524).</title>
        <authorList>
            <person name="Atanasov K.E."/>
            <person name="Altabella T."/>
            <person name="Ferrer A."/>
        </authorList>
    </citation>
    <scope>NUCLEOTIDE SEQUENCE [LARGE SCALE GENOMIC DNA]</scope>
    <source>
        <strain evidence="5 6">1H-GS9</strain>
    </source>
</reference>
<keyword evidence="6" id="KW-1185">Reference proteome</keyword>
<feature type="chain" id="PRO_5047311597" evidence="3">
    <location>
        <begin position="25"/>
        <end position="425"/>
    </location>
</feature>
<dbReference type="Proteomes" id="UP000828924">
    <property type="component" value="Chromosome"/>
</dbReference>
<keyword evidence="2 3" id="KW-0732">Signal</keyword>
<dbReference type="PANTHER" id="PTHR47235">
    <property type="entry name" value="BLR6548 PROTEIN"/>
    <property type="match status" value="1"/>
</dbReference>
<accession>A0ABY3WIM5</accession>